<keyword evidence="7" id="KW-0677">Repeat</keyword>
<dbReference type="InterPro" id="IPR047664">
    <property type="entry name" value="SWEET"/>
</dbReference>
<dbReference type="PANTHER" id="PTHR10791">
    <property type="entry name" value="RAG1-ACTIVATING PROTEIN 1"/>
    <property type="match status" value="1"/>
</dbReference>
<keyword evidence="8 12" id="KW-1133">Transmembrane helix</keyword>
<comment type="subcellular location">
    <subcellularLocation>
        <location evidence="1">Cell membrane</location>
        <topology evidence="1">Multi-pass membrane protein</topology>
    </subcellularLocation>
</comment>
<gene>
    <name evidence="13" type="ORF">IEQ34_004097</name>
</gene>
<evidence type="ECO:0000256" key="12">
    <source>
        <dbReference type="SAM" id="Phobius"/>
    </source>
</evidence>
<evidence type="ECO:0000256" key="9">
    <source>
        <dbReference type="ARBA" id="ARBA00023136"/>
    </source>
</evidence>
<proteinExistence type="inferred from homology"/>
<evidence type="ECO:0000256" key="4">
    <source>
        <dbReference type="ARBA" id="ARBA00022475"/>
    </source>
</evidence>
<comment type="similarity">
    <text evidence="2">Belongs to the SWEET sugar transporter family.</text>
</comment>
<reference evidence="13 14" key="1">
    <citation type="journal article" date="2021" name="Hortic Res">
        <title>Chromosome-scale assembly of the Dendrobium chrysotoxum genome enhances the understanding of orchid evolution.</title>
        <authorList>
            <person name="Zhang Y."/>
            <person name="Zhang G.Q."/>
            <person name="Zhang D."/>
            <person name="Liu X.D."/>
            <person name="Xu X.Y."/>
            <person name="Sun W.H."/>
            <person name="Yu X."/>
            <person name="Zhu X."/>
            <person name="Wang Z.W."/>
            <person name="Zhao X."/>
            <person name="Zhong W.Y."/>
            <person name="Chen H."/>
            <person name="Yin W.L."/>
            <person name="Huang T."/>
            <person name="Niu S.C."/>
            <person name="Liu Z.J."/>
        </authorList>
    </citation>
    <scope>NUCLEOTIDE SEQUENCE [LARGE SCALE GENOMIC DNA]</scope>
    <source>
        <strain evidence="13">Lindl</strain>
    </source>
</reference>
<dbReference type="PANTHER" id="PTHR10791:SF30">
    <property type="entry name" value="SUGAR TRANSPORTER SWEET1"/>
    <property type="match status" value="1"/>
</dbReference>
<evidence type="ECO:0000256" key="3">
    <source>
        <dbReference type="ARBA" id="ARBA00022448"/>
    </source>
</evidence>
<name>A0AAV7GZA4_DENCH</name>
<keyword evidence="3" id="KW-0813">Transport</keyword>
<sequence>MLSNNAIRNIIGIVDEGCGAVLSNPVPNDTSNCMFWVFYGLPIVKPNTVLISAINGVGILIVSSYLIIFFYFSPKKMRADKGVKHIGGGVGVHDDGCYFGFCYYYWLSFVGTAVFGSAFLGASSYCV</sequence>
<keyword evidence="9 12" id="KW-0472">Membrane</keyword>
<dbReference type="Pfam" id="PF03083">
    <property type="entry name" value="MtN3_slv"/>
    <property type="match status" value="1"/>
</dbReference>
<comment type="function">
    <text evidence="10">Mediates both low-affinity uptake and efflux of sugar across the plasma membrane.</text>
</comment>
<evidence type="ECO:0000256" key="10">
    <source>
        <dbReference type="ARBA" id="ARBA00037238"/>
    </source>
</evidence>
<feature type="transmembrane region" description="Helical" evidence="12">
    <location>
        <begin position="103"/>
        <end position="125"/>
    </location>
</feature>
<protein>
    <submittedName>
        <fullName evidence="13">Uncharacterized protein</fullName>
    </submittedName>
</protein>
<evidence type="ECO:0000256" key="5">
    <source>
        <dbReference type="ARBA" id="ARBA00022597"/>
    </source>
</evidence>
<keyword evidence="14" id="KW-1185">Reference proteome</keyword>
<evidence type="ECO:0000256" key="6">
    <source>
        <dbReference type="ARBA" id="ARBA00022692"/>
    </source>
</evidence>
<evidence type="ECO:0000313" key="14">
    <source>
        <dbReference type="Proteomes" id="UP000775213"/>
    </source>
</evidence>
<evidence type="ECO:0000256" key="1">
    <source>
        <dbReference type="ARBA" id="ARBA00004651"/>
    </source>
</evidence>
<dbReference type="GO" id="GO:0051119">
    <property type="term" value="F:sugar transmembrane transporter activity"/>
    <property type="evidence" value="ECO:0007669"/>
    <property type="project" value="InterPro"/>
</dbReference>
<evidence type="ECO:0000256" key="7">
    <source>
        <dbReference type="ARBA" id="ARBA00022737"/>
    </source>
</evidence>
<comment type="subunit">
    <text evidence="11">Forms homooligomers and/or heterooligomers.</text>
</comment>
<keyword evidence="6 12" id="KW-0812">Transmembrane</keyword>
<dbReference type="Proteomes" id="UP000775213">
    <property type="component" value="Unassembled WGS sequence"/>
</dbReference>
<evidence type="ECO:0000313" key="13">
    <source>
        <dbReference type="EMBL" id="KAH0466859.1"/>
    </source>
</evidence>
<evidence type="ECO:0000256" key="2">
    <source>
        <dbReference type="ARBA" id="ARBA00007809"/>
    </source>
</evidence>
<accession>A0AAV7GZA4</accession>
<feature type="transmembrane region" description="Helical" evidence="12">
    <location>
        <begin position="49"/>
        <end position="72"/>
    </location>
</feature>
<evidence type="ECO:0000256" key="8">
    <source>
        <dbReference type="ARBA" id="ARBA00022989"/>
    </source>
</evidence>
<dbReference type="AlphaFoldDB" id="A0AAV7GZA4"/>
<keyword evidence="4" id="KW-1003">Cell membrane</keyword>
<evidence type="ECO:0000256" key="11">
    <source>
        <dbReference type="ARBA" id="ARBA00038715"/>
    </source>
</evidence>
<comment type="caution">
    <text evidence="13">The sequence shown here is derived from an EMBL/GenBank/DDBJ whole genome shotgun (WGS) entry which is preliminary data.</text>
</comment>
<dbReference type="InterPro" id="IPR004316">
    <property type="entry name" value="SWEET_rpt"/>
</dbReference>
<keyword evidence="5" id="KW-0762">Sugar transport</keyword>
<organism evidence="13 14">
    <name type="scientific">Dendrobium chrysotoxum</name>
    <name type="common">Orchid</name>
    <dbReference type="NCBI Taxonomy" id="161865"/>
    <lineage>
        <taxon>Eukaryota</taxon>
        <taxon>Viridiplantae</taxon>
        <taxon>Streptophyta</taxon>
        <taxon>Embryophyta</taxon>
        <taxon>Tracheophyta</taxon>
        <taxon>Spermatophyta</taxon>
        <taxon>Magnoliopsida</taxon>
        <taxon>Liliopsida</taxon>
        <taxon>Asparagales</taxon>
        <taxon>Orchidaceae</taxon>
        <taxon>Epidendroideae</taxon>
        <taxon>Malaxideae</taxon>
        <taxon>Dendrobiinae</taxon>
        <taxon>Dendrobium</taxon>
    </lineage>
</organism>
<dbReference type="EMBL" id="JAGFBR010000005">
    <property type="protein sequence ID" value="KAH0466859.1"/>
    <property type="molecule type" value="Genomic_DNA"/>
</dbReference>
<dbReference type="Gene3D" id="1.20.1280.290">
    <property type="match status" value="1"/>
</dbReference>
<dbReference type="GO" id="GO:0005886">
    <property type="term" value="C:plasma membrane"/>
    <property type="evidence" value="ECO:0007669"/>
    <property type="project" value="UniProtKB-SubCell"/>
</dbReference>